<feature type="region of interest" description="Disordered" evidence="6">
    <location>
        <begin position="145"/>
        <end position="186"/>
    </location>
</feature>
<dbReference type="GO" id="GO:0006260">
    <property type="term" value="P:DNA replication"/>
    <property type="evidence" value="ECO:0007669"/>
    <property type="project" value="InterPro"/>
</dbReference>
<feature type="compositionally biased region" description="Pro residues" evidence="6">
    <location>
        <begin position="166"/>
        <end position="176"/>
    </location>
</feature>
<feature type="compositionally biased region" description="Polar residues" evidence="6">
    <location>
        <begin position="316"/>
        <end position="327"/>
    </location>
</feature>
<proteinExistence type="inferred from homology"/>
<dbReference type="Pfam" id="PF01336">
    <property type="entry name" value="tRNA_anti-codon"/>
    <property type="match status" value="1"/>
</dbReference>
<evidence type="ECO:0000256" key="2">
    <source>
        <dbReference type="ARBA" id="ARBA00022723"/>
    </source>
</evidence>
<feature type="domain" description="OB" evidence="7">
    <location>
        <begin position="346"/>
        <end position="417"/>
    </location>
</feature>
<feature type="compositionally biased region" description="Low complexity" evidence="6">
    <location>
        <begin position="282"/>
        <end position="293"/>
    </location>
</feature>
<dbReference type="InterPro" id="IPR031657">
    <property type="entry name" value="REPA_OB_2"/>
</dbReference>
<evidence type="ECO:0000259" key="7">
    <source>
        <dbReference type="Pfam" id="PF01336"/>
    </source>
</evidence>
<evidence type="ECO:0000256" key="3">
    <source>
        <dbReference type="ARBA" id="ARBA00022771"/>
    </source>
</evidence>
<keyword evidence="2" id="KW-0479">Metal-binding</keyword>
<dbReference type="GO" id="GO:0008270">
    <property type="term" value="F:zinc ion binding"/>
    <property type="evidence" value="ECO:0007669"/>
    <property type="project" value="UniProtKB-KW"/>
</dbReference>
<name>A0A813HF79_POLGL</name>
<evidence type="ECO:0000256" key="6">
    <source>
        <dbReference type="SAM" id="MobiDB-lite"/>
    </source>
</evidence>
<dbReference type="Pfam" id="PF04057">
    <property type="entry name" value="Rep-A_N"/>
    <property type="match status" value="1"/>
</dbReference>
<keyword evidence="5" id="KW-0238">DNA-binding</keyword>
<feature type="compositionally biased region" description="Basic and acidic residues" evidence="6">
    <location>
        <begin position="151"/>
        <end position="163"/>
    </location>
</feature>
<dbReference type="Pfam" id="PF08646">
    <property type="entry name" value="Rep_fac-A_C"/>
    <property type="match status" value="1"/>
</dbReference>
<dbReference type="Pfam" id="PF16900">
    <property type="entry name" value="REPA_OB_2"/>
    <property type="match status" value="1"/>
</dbReference>
<dbReference type="CDD" id="cd04475">
    <property type="entry name" value="RPA1_DBD_B"/>
    <property type="match status" value="1"/>
</dbReference>
<reference evidence="11" key="1">
    <citation type="submission" date="2021-02" db="EMBL/GenBank/DDBJ databases">
        <authorList>
            <person name="Dougan E. K."/>
            <person name="Rhodes N."/>
            <person name="Thang M."/>
            <person name="Chan C."/>
        </authorList>
    </citation>
    <scope>NUCLEOTIDE SEQUENCE</scope>
</reference>
<keyword evidence="4" id="KW-0862">Zinc</keyword>
<keyword evidence="3" id="KW-0863">Zinc-finger</keyword>
<feature type="region of interest" description="Disordered" evidence="6">
    <location>
        <begin position="228"/>
        <end position="329"/>
    </location>
</feature>
<comment type="similarity">
    <text evidence="1">Belongs to the replication factor A protein 1 family.</text>
</comment>
<dbReference type="GO" id="GO:0003677">
    <property type="term" value="F:DNA binding"/>
    <property type="evidence" value="ECO:0007669"/>
    <property type="project" value="UniProtKB-KW"/>
</dbReference>
<comment type="caution">
    <text evidence="11">The sequence shown here is derived from an EMBL/GenBank/DDBJ whole genome shotgun (WGS) entry which is preliminary data.</text>
</comment>
<feature type="domain" description="Replication factor-A protein 1 N-terminal" evidence="8">
    <location>
        <begin position="6"/>
        <end position="99"/>
    </location>
</feature>
<evidence type="ECO:0000256" key="1">
    <source>
        <dbReference type="ARBA" id="ARBA00005690"/>
    </source>
</evidence>
<evidence type="ECO:0000259" key="8">
    <source>
        <dbReference type="Pfam" id="PF04057"/>
    </source>
</evidence>
<dbReference type="AlphaFoldDB" id="A0A813HF79"/>
<evidence type="ECO:0008006" key="13">
    <source>
        <dbReference type="Google" id="ProtNLM"/>
    </source>
</evidence>
<evidence type="ECO:0000259" key="10">
    <source>
        <dbReference type="Pfam" id="PF16900"/>
    </source>
</evidence>
<dbReference type="CDD" id="cd04476">
    <property type="entry name" value="RPA1_DBD_C"/>
    <property type="match status" value="1"/>
</dbReference>
<evidence type="ECO:0000313" key="11">
    <source>
        <dbReference type="EMBL" id="CAE8636256.1"/>
    </source>
</evidence>
<dbReference type="InterPro" id="IPR047192">
    <property type="entry name" value="Euk_RPA1_DBD_C"/>
</dbReference>
<feature type="domain" description="Replication factor A C-terminal" evidence="9">
    <location>
        <begin position="627"/>
        <end position="787"/>
    </location>
</feature>
<dbReference type="InterPro" id="IPR004365">
    <property type="entry name" value="NA-bd_OB_tRNA"/>
</dbReference>
<feature type="domain" description="Replication protein A OB" evidence="10">
    <location>
        <begin position="452"/>
        <end position="543"/>
    </location>
</feature>
<dbReference type="PANTHER" id="PTHR47165">
    <property type="entry name" value="OS03G0429900 PROTEIN"/>
    <property type="match status" value="1"/>
</dbReference>
<dbReference type="GO" id="GO:0005634">
    <property type="term" value="C:nucleus"/>
    <property type="evidence" value="ECO:0007669"/>
    <property type="project" value="InterPro"/>
</dbReference>
<organism evidence="11 12">
    <name type="scientific">Polarella glacialis</name>
    <name type="common">Dinoflagellate</name>
    <dbReference type="NCBI Taxonomy" id="89957"/>
    <lineage>
        <taxon>Eukaryota</taxon>
        <taxon>Sar</taxon>
        <taxon>Alveolata</taxon>
        <taxon>Dinophyceae</taxon>
        <taxon>Suessiales</taxon>
        <taxon>Suessiaceae</taxon>
        <taxon>Polarella</taxon>
    </lineage>
</organism>
<dbReference type="FunFam" id="2.40.50.140:FF:000041">
    <property type="entry name" value="Replication protein A subunit"/>
    <property type="match status" value="1"/>
</dbReference>
<dbReference type="OMA" id="PAPMYSN"/>
<dbReference type="Proteomes" id="UP000654075">
    <property type="component" value="Unassembled WGS sequence"/>
</dbReference>
<dbReference type="SUPFAM" id="SSF50249">
    <property type="entry name" value="Nucleic acid-binding proteins"/>
    <property type="match status" value="4"/>
</dbReference>
<dbReference type="CDD" id="cd04474">
    <property type="entry name" value="RPA1_DBD_A"/>
    <property type="match status" value="1"/>
</dbReference>
<feature type="compositionally biased region" description="Polar residues" evidence="6">
    <location>
        <begin position="244"/>
        <end position="255"/>
    </location>
</feature>
<protein>
    <recommendedName>
        <fullName evidence="13">Replication protein A subunit</fullName>
    </recommendedName>
</protein>
<evidence type="ECO:0000256" key="5">
    <source>
        <dbReference type="ARBA" id="ARBA00023125"/>
    </source>
</evidence>
<evidence type="ECO:0000313" key="12">
    <source>
        <dbReference type="Proteomes" id="UP000654075"/>
    </source>
</evidence>
<keyword evidence="12" id="KW-1185">Reference proteome</keyword>
<dbReference type="InterPro" id="IPR013955">
    <property type="entry name" value="Rep_factor-A_C"/>
</dbReference>
<sequence>MDPVAITEGAIGRIFDDGCTSATLRPVLEVRGYRAIGNNQGRFTVQLADNVHVIRAVTLGDSAISNQFKTGAIRPGTLVRLNNYMVTAAKNAQLLMIQQADDVGCLLAEQRKPDAALRKFGTAGLGMSQMSQADLPMTQLLAAAPAPYTTPERRPTEEERRSAEPTPEPVAPPPGPRASEAEMRSSVKVQSFADGNAVGVAASNSWEPNAPQNPYASAASVGQGSGMPPGVGAFSAPSDYARPSETSDYSRSSETAPVAQASAPNMGAGPPPQMSPYGFADFSRAQQGGSSASAPPPAPRFGGGGTSYGGTSSSSAPSRQKATSAASQGGGGFVPLIELSSYSNRWRIKARVLTKSDIRRFTNARGEGQLLKVDLADKSGEMSATFFGKAVDKFGAMLRPGQVYTFSKGVVKAANRKFDKGDHVLTFEEHAEIEPIIDDEEIPGMTYDFKALSEVDQLPIDTLLDVRAVICSVEEPFTFTAKTSQREMTKRTLGLWDASGDTGDLTVDLTLWGERALGQFEAGTVIFAKSARVGEYQQQKNLSSPVQMEISPDRDDAFALKALFDERQKTRPLGSAAFKRATQGGSGARQSLQECKDEDINLGPPAAPGQAFDRTGPRSMHRHSSLATVVSMPNDRGPFYPSCPEMVDVPIRPGADQKPAGPEKRTCNKKTSQENGTWRCAFGHSCQQPVYRYLCRLQVMDHSESLEVNVYDNVARNLFGVEAQEYAPIFENGDMVGQVQQMNQRVEWRRFFWRLRAAKEVWQEAERVRYSVDEATPVAFAREARQMLAEVQHSLNAPPSASEQFAS</sequence>
<evidence type="ECO:0000259" key="9">
    <source>
        <dbReference type="Pfam" id="PF08646"/>
    </source>
</evidence>
<gene>
    <name evidence="11" type="ORF">PGLA1383_LOCUS51747</name>
</gene>
<dbReference type="OrthoDB" id="1751331at2759"/>
<evidence type="ECO:0000256" key="4">
    <source>
        <dbReference type="ARBA" id="ARBA00022833"/>
    </source>
</evidence>
<accession>A0A813HF79</accession>
<dbReference type="Gene3D" id="2.40.50.140">
    <property type="entry name" value="Nucleic acid-binding proteins"/>
    <property type="match status" value="4"/>
</dbReference>
<dbReference type="EMBL" id="CAJNNV010031442">
    <property type="protein sequence ID" value="CAE8636256.1"/>
    <property type="molecule type" value="Genomic_DNA"/>
</dbReference>
<dbReference type="InterPro" id="IPR012340">
    <property type="entry name" value="NA-bd_OB-fold"/>
</dbReference>
<dbReference type="PANTHER" id="PTHR47165:SF4">
    <property type="entry name" value="OS03G0429900 PROTEIN"/>
    <property type="match status" value="1"/>
</dbReference>
<dbReference type="InterPro" id="IPR007199">
    <property type="entry name" value="Rep_factor-A_N"/>
</dbReference>